<evidence type="ECO:0000256" key="3">
    <source>
        <dbReference type="SAM" id="Phobius"/>
    </source>
</evidence>
<dbReference type="PROSITE" id="PS51732">
    <property type="entry name" value="ASN_GLN_ASE_3"/>
    <property type="match status" value="1"/>
</dbReference>
<keyword evidence="6" id="KW-1185">Reference proteome</keyword>
<dbReference type="PIRSF" id="PIRSF500176">
    <property type="entry name" value="L_ASNase"/>
    <property type="match status" value="1"/>
</dbReference>
<dbReference type="Proteomes" id="UP001139701">
    <property type="component" value="Unassembled WGS sequence"/>
</dbReference>
<keyword evidence="3" id="KW-1133">Transmembrane helix</keyword>
<feature type="transmembrane region" description="Helical" evidence="3">
    <location>
        <begin position="12"/>
        <end position="31"/>
    </location>
</feature>
<dbReference type="SMART" id="SM00870">
    <property type="entry name" value="Asparaginase"/>
    <property type="match status" value="1"/>
</dbReference>
<dbReference type="AlphaFoldDB" id="A0A9X2BA77"/>
<evidence type="ECO:0000256" key="2">
    <source>
        <dbReference type="PIRSR" id="PIRSR001220-2"/>
    </source>
</evidence>
<dbReference type="SUPFAM" id="SSF53774">
    <property type="entry name" value="Glutaminase/Asparaginase"/>
    <property type="match status" value="1"/>
</dbReference>
<keyword evidence="3" id="KW-0472">Membrane</keyword>
<reference evidence="5" key="1">
    <citation type="submission" date="2022-02" db="EMBL/GenBank/DDBJ databases">
        <title>Acinetobacter A3.8 sp. nov., isolated from Sediment (Zhairuo Island).</title>
        <authorList>
            <person name="Zheng K."/>
        </authorList>
    </citation>
    <scope>NUCLEOTIDE SEQUENCE</scope>
    <source>
        <strain evidence="5">A3.8</strain>
    </source>
</reference>
<dbReference type="InterPro" id="IPR006034">
    <property type="entry name" value="Asparaginase/glutaminase-like"/>
</dbReference>
<proteinExistence type="predicted"/>
<organism evidence="5 6">
    <name type="scientific">Acinetobacter sedimenti</name>
    <dbReference type="NCBI Taxonomy" id="2919922"/>
    <lineage>
        <taxon>Bacteria</taxon>
        <taxon>Pseudomonadati</taxon>
        <taxon>Pseudomonadota</taxon>
        <taxon>Gammaproteobacteria</taxon>
        <taxon>Moraxellales</taxon>
        <taxon>Moraxellaceae</taxon>
        <taxon>Acinetobacter</taxon>
    </lineage>
</organism>
<protein>
    <submittedName>
        <fullName evidence="5">Asparaginase domain-containing protein</fullName>
        <ecNumber evidence="5">3.5.1.1</ecNumber>
    </submittedName>
</protein>
<accession>A0A9X2BA77</accession>
<keyword evidence="3" id="KW-0812">Transmembrane</keyword>
<dbReference type="InterPro" id="IPR027474">
    <property type="entry name" value="L-asparaginase_N"/>
</dbReference>
<dbReference type="InterPro" id="IPR027473">
    <property type="entry name" value="L-asparaginase_C"/>
</dbReference>
<gene>
    <name evidence="5" type="ORF">MKI79_05310</name>
</gene>
<feature type="binding site" evidence="2">
    <location>
        <begin position="99"/>
        <end position="100"/>
    </location>
    <ligand>
        <name>substrate</name>
    </ligand>
</feature>
<dbReference type="Gene3D" id="3.40.50.1170">
    <property type="entry name" value="L-asparaginase, N-terminal domain"/>
    <property type="match status" value="1"/>
</dbReference>
<evidence type="ECO:0000259" key="4">
    <source>
        <dbReference type="Pfam" id="PF00710"/>
    </source>
</evidence>
<dbReference type="PANTHER" id="PTHR11707">
    <property type="entry name" value="L-ASPARAGINASE"/>
    <property type="match status" value="1"/>
</dbReference>
<keyword evidence="5" id="KW-0378">Hydrolase</keyword>
<dbReference type="Gene3D" id="3.40.50.40">
    <property type="match status" value="1"/>
</dbReference>
<dbReference type="InterPro" id="IPR036152">
    <property type="entry name" value="Asp/glu_Ase-like_sf"/>
</dbReference>
<feature type="active site" description="O-isoaspartyl threonine intermediate" evidence="1">
    <location>
        <position position="20"/>
    </location>
</feature>
<sequence>MLIFFRMTSTHIAVIYMGGTFGSIGVPLYPMPAKAFLEKLQQHSVQHQFSSLQAQSLHFYEAPSIKDSSELSAIDWLGLAQQIFELSNHFQHFIIIHGTDTLHYAAAFLSHLFADRLHIILTGSQLPLLEQSGANLHPSSDAWANYQFSIEQIKDIAQGCYIAFACKLHHANQSIKAHTSEFDAFQSNPLPRRWQSVVQEFGLHQIEQWLSQVKDIRIANLYCVPSSPDHLASELDTFQQNSPHILILQAFGAGNLAYSASLKSALQNLIAKKCWVIISSQVLFGELTNDYAVASWLTELGVVVDPHYSQADLYARCVLLYLQYADQPNWQTYWRNKAIS</sequence>
<dbReference type="InterPro" id="IPR037152">
    <property type="entry name" value="L-asparaginase_N_sf"/>
</dbReference>
<dbReference type="RefSeq" id="WP_241571007.1">
    <property type="nucleotide sequence ID" value="NZ_JAKUML010000006.1"/>
</dbReference>
<dbReference type="PRINTS" id="PR00139">
    <property type="entry name" value="ASNGLNASE"/>
</dbReference>
<evidence type="ECO:0000256" key="1">
    <source>
        <dbReference type="PIRSR" id="PIRSR001220-1"/>
    </source>
</evidence>
<dbReference type="Pfam" id="PF00710">
    <property type="entry name" value="Asparaginase"/>
    <property type="match status" value="1"/>
</dbReference>
<dbReference type="EC" id="3.5.1.1" evidence="5"/>
<dbReference type="GO" id="GO:0004067">
    <property type="term" value="F:asparaginase activity"/>
    <property type="evidence" value="ECO:0007669"/>
    <property type="project" value="UniProtKB-UniRule"/>
</dbReference>
<comment type="caution">
    <text evidence="5">The sequence shown here is derived from an EMBL/GenBank/DDBJ whole genome shotgun (WGS) entry which is preliminary data.</text>
</comment>
<evidence type="ECO:0000313" key="6">
    <source>
        <dbReference type="Proteomes" id="UP001139701"/>
    </source>
</evidence>
<evidence type="ECO:0000313" key="5">
    <source>
        <dbReference type="EMBL" id="MCJ8146320.1"/>
    </source>
</evidence>
<dbReference type="PIRSF" id="PIRSF001220">
    <property type="entry name" value="L-ASNase_gatD"/>
    <property type="match status" value="1"/>
</dbReference>
<dbReference type="EMBL" id="JAKUML010000006">
    <property type="protein sequence ID" value="MCJ8146320.1"/>
    <property type="molecule type" value="Genomic_DNA"/>
</dbReference>
<dbReference type="SFLD" id="SFLDS00057">
    <property type="entry name" value="Glutaminase/Asparaginase"/>
    <property type="match status" value="1"/>
</dbReference>
<feature type="binding site" evidence="2">
    <location>
        <position position="68"/>
    </location>
    <ligand>
        <name>substrate</name>
    </ligand>
</feature>
<name>A0A9X2BA77_9GAMM</name>
<dbReference type="GO" id="GO:0005829">
    <property type="term" value="C:cytosol"/>
    <property type="evidence" value="ECO:0007669"/>
    <property type="project" value="TreeGrafter"/>
</dbReference>
<dbReference type="PANTHER" id="PTHR11707:SF28">
    <property type="entry name" value="60 KDA LYSOPHOSPHOLIPASE"/>
    <property type="match status" value="1"/>
</dbReference>
<feature type="domain" description="L-asparaginase N-terminal" evidence="4">
    <location>
        <begin position="11"/>
        <end position="191"/>
    </location>
</feature>